<evidence type="ECO:0008006" key="3">
    <source>
        <dbReference type="Google" id="ProtNLM"/>
    </source>
</evidence>
<gene>
    <name evidence="1" type="ORF">EAH89_03645</name>
</gene>
<proteinExistence type="predicted"/>
<dbReference type="NCBIfam" id="NF033857">
    <property type="entry name" value="BPSL0067_fam"/>
    <property type="match status" value="1"/>
</dbReference>
<accession>A0A502GF13</accession>
<name>A0A502GF13_9PROT</name>
<dbReference type="Proteomes" id="UP000317078">
    <property type="component" value="Unassembled WGS sequence"/>
</dbReference>
<evidence type="ECO:0000313" key="1">
    <source>
        <dbReference type="EMBL" id="TPG60474.1"/>
    </source>
</evidence>
<keyword evidence="2" id="KW-1185">Reference proteome</keyword>
<dbReference type="AlphaFoldDB" id="A0A502GF13"/>
<sequence length="204" mass="20481">MSGVRPVAGLPPTAGAPAVSRGTGFTVPNLPPALGGATPALELLEMGSLLRLQEGYNSGLGKPAPLAAPAAPGSGGHHPKAFLAAGHEKYIGQSAGSGQCVALVQAAKPEVGKTSGWTRGEAVRGNAALQPGTIIATFDAAGRYANAEDGSSHAAIYLGQDESGIQVLDQWLGKAAAVRTIAWSRPGATAANSGDRYHVVERAT</sequence>
<organism evidence="1 2">
    <name type="scientific">Muricoccus nepalensis</name>
    <dbReference type="NCBI Taxonomy" id="1854500"/>
    <lineage>
        <taxon>Bacteria</taxon>
        <taxon>Pseudomonadati</taxon>
        <taxon>Pseudomonadota</taxon>
        <taxon>Alphaproteobacteria</taxon>
        <taxon>Acetobacterales</taxon>
        <taxon>Roseomonadaceae</taxon>
        <taxon>Muricoccus</taxon>
    </lineage>
</organism>
<evidence type="ECO:0000313" key="2">
    <source>
        <dbReference type="Proteomes" id="UP000317078"/>
    </source>
</evidence>
<dbReference type="EMBL" id="RCZP01000002">
    <property type="protein sequence ID" value="TPG60474.1"/>
    <property type="molecule type" value="Genomic_DNA"/>
</dbReference>
<dbReference type="RefSeq" id="WP_206667438.1">
    <property type="nucleotide sequence ID" value="NZ_RCZP01000002.1"/>
</dbReference>
<dbReference type="InterPro" id="IPR047746">
    <property type="entry name" value="Dae2/Tae2-like"/>
</dbReference>
<protein>
    <recommendedName>
        <fullName evidence="3">BPSL0067 family protein</fullName>
    </recommendedName>
</protein>
<reference evidence="1 2" key="1">
    <citation type="journal article" date="2019" name="Environ. Microbiol.">
        <title>Species interactions and distinct microbial communities in high Arctic permafrost affected cryosols are associated with the CH4 and CO2 gas fluxes.</title>
        <authorList>
            <person name="Altshuler I."/>
            <person name="Hamel J."/>
            <person name="Turney S."/>
            <person name="Magnuson E."/>
            <person name="Levesque R."/>
            <person name="Greer C."/>
            <person name="Whyte L.G."/>
        </authorList>
    </citation>
    <scope>NUCLEOTIDE SEQUENCE [LARGE SCALE GENOMIC DNA]</scope>
    <source>
        <strain evidence="1 2">S9.3B</strain>
    </source>
</reference>
<comment type="caution">
    <text evidence="1">The sequence shown here is derived from an EMBL/GenBank/DDBJ whole genome shotgun (WGS) entry which is preliminary data.</text>
</comment>